<reference evidence="9" key="1">
    <citation type="submission" date="2016-10" db="EMBL/GenBank/DDBJ databases">
        <authorList>
            <person name="Varghese N."/>
            <person name="Submissions S."/>
        </authorList>
    </citation>
    <scope>NUCLEOTIDE SEQUENCE [LARGE SCALE GENOMIC DNA]</scope>
    <source>
        <strain evidence="9">IBRC-M 10761</strain>
    </source>
</reference>
<dbReference type="Gene3D" id="3.20.20.70">
    <property type="entry name" value="Aldolase class I"/>
    <property type="match status" value="1"/>
</dbReference>
<feature type="domain" description="N-(5'phosphoribosyl) anthranilate isomerase (PRAI)" evidence="7">
    <location>
        <begin position="11"/>
        <end position="203"/>
    </location>
</feature>
<dbReference type="EMBL" id="FNZH01000001">
    <property type="protein sequence ID" value="SEI89982.1"/>
    <property type="molecule type" value="Genomic_DNA"/>
</dbReference>
<protein>
    <recommendedName>
        <fullName evidence="2">phosphoribosylanthranilate isomerase</fullName>
        <ecNumber evidence="2">5.3.1.24</ecNumber>
    </recommendedName>
</protein>
<sequence>MALKTFVKISNVNNLSDARYCSGMYVNLMGFSLEEHSEHYVSPVEFKEITNWLSGLEYVAEFSLTHPDEILQTLTAYEGFSWIQVEEKHHLQLLDNSSYGLIYRYTLPAEGDWEEILSFSKSLGKQQIVLNLESDSNRELQDEDIKSIRSLAQNCEVLLGFGFDAENIGELLEATGIKGISMKGGHEIRPGIKDFDELADILEALELED</sequence>
<keyword evidence="3" id="KW-0028">Amino-acid biosynthesis</keyword>
<keyword evidence="6 8" id="KW-0413">Isomerase</keyword>
<evidence type="ECO:0000313" key="8">
    <source>
        <dbReference type="EMBL" id="SEI89982.1"/>
    </source>
</evidence>
<evidence type="ECO:0000259" key="7">
    <source>
        <dbReference type="Pfam" id="PF00697"/>
    </source>
</evidence>
<dbReference type="Pfam" id="PF00697">
    <property type="entry name" value="PRAI"/>
    <property type="match status" value="1"/>
</dbReference>
<proteinExistence type="predicted"/>
<dbReference type="InterPro" id="IPR011060">
    <property type="entry name" value="RibuloseP-bd_barrel"/>
</dbReference>
<evidence type="ECO:0000256" key="5">
    <source>
        <dbReference type="ARBA" id="ARBA00023141"/>
    </source>
</evidence>
<keyword evidence="5" id="KW-0057">Aromatic amino acid biosynthesis</keyword>
<dbReference type="UniPathway" id="UPA00035">
    <property type="reaction ID" value="UER00042"/>
</dbReference>
<accession>A0A1H6UQ16</accession>
<keyword evidence="9" id="KW-1185">Reference proteome</keyword>
<evidence type="ECO:0000256" key="3">
    <source>
        <dbReference type="ARBA" id="ARBA00022605"/>
    </source>
</evidence>
<name>A0A1H6UQ16_9BACT</name>
<keyword evidence="4" id="KW-0822">Tryptophan biosynthesis</keyword>
<organism evidence="8 9">
    <name type="scientific">Cyclobacterium xiamenense</name>
    <dbReference type="NCBI Taxonomy" id="1297121"/>
    <lineage>
        <taxon>Bacteria</taxon>
        <taxon>Pseudomonadati</taxon>
        <taxon>Bacteroidota</taxon>
        <taxon>Cytophagia</taxon>
        <taxon>Cytophagales</taxon>
        <taxon>Cyclobacteriaceae</taxon>
        <taxon>Cyclobacterium</taxon>
    </lineage>
</organism>
<evidence type="ECO:0000256" key="1">
    <source>
        <dbReference type="ARBA" id="ARBA00004664"/>
    </source>
</evidence>
<gene>
    <name evidence="8" type="ORF">SAMN05192553_101762</name>
</gene>
<dbReference type="SUPFAM" id="SSF51366">
    <property type="entry name" value="Ribulose-phoshate binding barrel"/>
    <property type="match status" value="1"/>
</dbReference>
<dbReference type="RefSeq" id="WP_092169604.1">
    <property type="nucleotide sequence ID" value="NZ_FNZH01000001.1"/>
</dbReference>
<dbReference type="InterPro" id="IPR013785">
    <property type="entry name" value="Aldolase_TIM"/>
</dbReference>
<dbReference type="STRING" id="1416801.SAMN05192553_101762"/>
<dbReference type="AlphaFoldDB" id="A0A1H6UQ16"/>
<evidence type="ECO:0000256" key="6">
    <source>
        <dbReference type="ARBA" id="ARBA00023235"/>
    </source>
</evidence>
<dbReference type="OrthoDB" id="941905at2"/>
<dbReference type="EC" id="5.3.1.24" evidence="2"/>
<dbReference type="GO" id="GO:0000162">
    <property type="term" value="P:L-tryptophan biosynthetic process"/>
    <property type="evidence" value="ECO:0007669"/>
    <property type="project" value="UniProtKB-UniPathway"/>
</dbReference>
<dbReference type="GO" id="GO:0004640">
    <property type="term" value="F:phosphoribosylanthranilate isomerase activity"/>
    <property type="evidence" value="ECO:0007669"/>
    <property type="project" value="UniProtKB-EC"/>
</dbReference>
<evidence type="ECO:0000313" key="9">
    <source>
        <dbReference type="Proteomes" id="UP000199403"/>
    </source>
</evidence>
<evidence type="ECO:0000256" key="2">
    <source>
        <dbReference type="ARBA" id="ARBA00012572"/>
    </source>
</evidence>
<dbReference type="Proteomes" id="UP000199403">
    <property type="component" value="Unassembled WGS sequence"/>
</dbReference>
<comment type="pathway">
    <text evidence="1">Amino-acid biosynthesis; L-tryptophan biosynthesis; L-tryptophan from chorismate: step 3/5.</text>
</comment>
<dbReference type="InterPro" id="IPR001240">
    <property type="entry name" value="PRAI_dom"/>
</dbReference>
<evidence type="ECO:0000256" key="4">
    <source>
        <dbReference type="ARBA" id="ARBA00022822"/>
    </source>
</evidence>